<evidence type="ECO:0000313" key="2">
    <source>
        <dbReference type="EMBL" id="NMM97552.1"/>
    </source>
</evidence>
<feature type="region of interest" description="Disordered" evidence="1">
    <location>
        <begin position="52"/>
        <end position="99"/>
    </location>
</feature>
<evidence type="ECO:0000313" key="3">
    <source>
        <dbReference type="Proteomes" id="UP000543419"/>
    </source>
</evidence>
<dbReference type="Proteomes" id="UP000543419">
    <property type="component" value="Unassembled WGS sequence"/>
</dbReference>
<reference evidence="2 3" key="1">
    <citation type="submission" date="2020-02" db="EMBL/GenBank/DDBJ databases">
        <title>Characterization of phylogenetic diversity of novel bifidobacterial species isolated in Czech ZOOs.</title>
        <authorList>
            <person name="Lugli G.A."/>
            <person name="Vera N.B."/>
            <person name="Ventura M."/>
        </authorList>
    </citation>
    <scope>NUCLEOTIDE SEQUENCE [LARGE SCALE GENOMIC DNA]</scope>
    <source>
        <strain evidence="2 3">DSM 109959</strain>
    </source>
</reference>
<dbReference type="AlphaFoldDB" id="A0A7Y0EW68"/>
<accession>A0A7Y0EW68</accession>
<proteinExistence type="predicted"/>
<gene>
    <name evidence="2" type="ORF">G1C97_0501</name>
</gene>
<evidence type="ECO:0000256" key="1">
    <source>
        <dbReference type="SAM" id="MobiDB-lite"/>
    </source>
</evidence>
<dbReference type="EMBL" id="JAAIIG010000002">
    <property type="protein sequence ID" value="NMM97552.1"/>
    <property type="molecule type" value="Genomic_DNA"/>
</dbReference>
<protein>
    <submittedName>
        <fullName evidence="2">Uncharacterized protein</fullName>
    </submittedName>
</protein>
<comment type="caution">
    <text evidence="2">The sequence shown here is derived from an EMBL/GenBank/DDBJ whole genome shotgun (WGS) entry which is preliminary data.</text>
</comment>
<name>A0A7Y0EW68_9BIFI</name>
<organism evidence="2 3">
    <name type="scientific">Bifidobacterium olomucense</name>
    <dbReference type="NCBI Taxonomy" id="2675324"/>
    <lineage>
        <taxon>Bacteria</taxon>
        <taxon>Bacillati</taxon>
        <taxon>Actinomycetota</taxon>
        <taxon>Actinomycetes</taxon>
        <taxon>Bifidobacteriales</taxon>
        <taxon>Bifidobacteriaceae</taxon>
        <taxon>Bifidobacterium</taxon>
    </lineage>
</organism>
<keyword evidence="3" id="KW-1185">Reference proteome</keyword>
<feature type="compositionally biased region" description="Polar residues" evidence="1">
    <location>
        <begin position="79"/>
        <end position="94"/>
    </location>
</feature>
<sequence>MNGLRGWSGARTGEARSTALRRVTESGPQEQDEQKDAFNSFKESGIIISAAVTDRTTAPAPATPQHCLPGPARTKKAPSRTSTASAEENSSGQNRHQEDEEELRGWSGMFFFPFSGCFSACRSSVLVPDWFCTALSRCAVRVGACFPIQAVDCCSGSRRWFLIEPSPRAGCLLALLGDCFWSG</sequence>
<feature type="region of interest" description="Disordered" evidence="1">
    <location>
        <begin position="1"/>
        <end position="39"/>
    </location>
</feature>